<evidence type="ECO:0000259" key="2">
    <source>
        <dbReference type="Pfam" id="PF08593"/>
    </source>
</evidence>
<protein>
    <recommendedName>
        <fullName evidence="2">Mug135-like C-terminal domain-containing protein</fullName>
    </recommendedName>
</protein>
<evidence type="ECO:0000313" key="3">
    <source>
        <dbReference type="EMBL" id="KZV93415.1"/>
    </source>
</evidence>
<evidence type="ECO:0000256" key="1">
    <source>
        <dbReference type="ARBA" id="ARBA00005788"/>
    </source>
</evidence>
<dbReference type="EMBL" id="KV425990">
    <property type="protein sequence ID" value="KZV93415.1"/>
    <property type="molecule type" value="Genomic_DNA"/>
</dbReference>
<accession>A0A165IHN8</accession>
<sequence>MTTPLVQAAMQVPAFQVTMQAVLQATLPPLLNPMQNTIDGLTNTINGQTNTIAGSKFVSTRILLAKHVNGTRGAGLATPYEEIPTAGGDLPSNLGLPALTDLPAVRALTYAEARSLLLCWNENVPIGPGQLNDARRQIKVYIGSAMPW</sequence>
<proteinExistence type="inferred from homology"/>
<feature type="domain" description="Mug135-like C-terminal" evidence="2">
    <location>
        <begin position="69"/>
        <end position="143"/>
    </location>
</feature>
<evidence type="ECO:0000313" key="4">
    <source>
        <dbReference type="Proteomes" id="UP000077266"/>
    </source>
</evidence>
<reference evidence="3 4" key="1">
    <citation type="journal article" date="2016" name="Mol. Biol. Evol.">
        <title>Comparative Genomics of Early-Diverging Mushroom-Forming Fungi Provides Insights into the Origins of Lignocellulose Decay Capabilities.</title>
        <authorList>
            <person name="Nagy L.G."/>
            <person name="Riley R."/>
            <person name="Tritt A."/>
            <person name="Adam C."/>
            <person name="Daum C."/>
            <person name="Floudas D."/>
            <person name="Sun H."/>
            <person name="Yadav J.S."/>
            <person name="Pangilinan J."/>
            <person name="Larsson K.H."/>
            <person name="Matsuura K."/>
            <person name="Barry K."/>
            <person name="Labutti K."/>
            <person name="Kuo R."/>
            <person name="Ohm R.A."/>
            <person name="Bhattacharya S.S."/>
            <person name="Shirouzu T."/>
            <person name="Yoshinaga Y."/>
            <person name="Martin F.M."/>
            <person name="Grigoriev I.V."/>
            <person name="Hibbett D.S."/>
        </authorList>
    </citation>
    <scope>NUCLEOTIDE SEQUENCE [LARGE SCALE GENOMIC DNA]</scope>
    <source>
        <strain evidence="3 4">HHB12029</strain>
    </source>
</reference>
<dbReference type="OrthoDB" id="10649252at2759"/>
<gene>
    <name evidence="3" type="ORF">EXIGLDRAFT_835715</name>
</gene>
<dbReference type="InterPro" id="IPR013902">
    <property type="entry name" value="Mug135-like_C"/>
</dbReference>
<dbReference type="InParanoid" id="A0A165IHN8"/>
<name>A0A165IHN8_EXIGL</name>
<dbReference type="Proteomes" id="UP000077266">
    <property type="component" value="Unassembled WGS sequence"/>
</dbReference>
<dbReference type="Pfam" id="PF08593">
    <property type="entry name" value="Mug135_C"/>
    <property type="match status" value="1"/>
</dbReference>
<organism evidence="3 4">
    <name type="scientific">Exidia glandulosa HHB12029</name>
    <dbReference type="NCBI Taxonomy" id="1314781"/>
    <lineage>
        <taxon>Eukaryota</taxon>
        <taxon>Fungi</taxon>
        <taxon>Dikarya</taxon>
        <taxon>Basidiomycota</taxon>
        <taxon>Agaricomycotina</taxon>
        <taxon>Agaricomycetes</taxon>
        <taxon>Auriculariales</taxon>
        <taxon>Exidiaceae</taxon>
        <taxon>Exidia</taxon>
    </lineage>
</organism>
<keyword evidence="4" id="KW-1185">Reference proteome</keyword>
<dbReference type="AlphaFoldDB" id="A0A165IHN8"/>
<comment type="similarity">
    <text evidence="1">Belongs to the UPF0612 family.</text>
</comment>